<evidence type="ECO:0000256" key="11">
    <source>
        <dbReference type="SAM" id="Phobius"/>
    </source>
</evidence>
<feature type="domain" description="Peptidase M50" evidence="12">
    <location>
        <begin position="8"/>
        <end position="346"/>
    </location>
</feature>
<comment type="similarity">
    <text evidence="3">Belongs to the peptidase M50B family.</text>
</comment>
<dbReference type="Pfam" id="PF17820">
    <property type="entry name" value="PDZ_6"/>
    <property type="match status" value="1"/>
</dbReference>
<keyword evidence="9 14" id="KW-0482">Metalloprotease</keyword>
<gene>
    <name evidence="14" type="ORF">Ga0074812_105314</name>
</gene>
<proteinExistence type="inferred from homology"/>
<evidence type="ECO:0000256" key="7">
    <source>
        <dbReference type="ARBA" id="ARBA00022833"/>
    </source>
</evidence>
<comment type="cofactor">
    <cofactor evidence="1">
        <name>Zn(2+)</name>
        <dbReference type="ChEBI" id="CHEBI:29105"/>
    </cofactor>
</comment>
<comment type="subcellular location">
    <subcellularLocation>
        <location evidence="2">Membrane</location>
        <topology evidence="2">Multi-pass membrane protein</topology>
    </subcellularLocation>
</comment>
<dbReference type="PANTHER" id="PTHR42837:SF2">
    <property type="entry name" value="MEMBRANE METALLOPROTEASE ARASP2, CHLOROPLASTIC-RELATED"/>
    <property type="match status" value="1"/>
</dbReference>
<feature type="transmembrane region" description="Helical" evidence="11">
    <location>
        <begin position="96"/>
        <end position="118"/>
    </location>
</feature>
<evidence type="ECO:0000256" key="1">
    <source>
        <dbReference type="ARBA" id="ARBA00001947"/>
    </source>
</evidence>
<feature type="domain" description="PDZ" evidence="13">
    <location>
        <begin position="149"/>
        <end position="194"/>
    </location>
</feature>
<dbReference type="Pfam" id="PF02163">
    <property type="entry name" value="Peptidase_M50"/>
    <property type="match status" value="1"/>
</dbReference>
<dbReference type="InterPro" id="IPR008915">
    <property type="entry name" value="Peptidase_M50"/>
</dbReference>
<accession>A0A0S4QJJ5</accession>
<dbReference type="RefSeq" id="WP_054564987.1">
    <property type="nucleotide sequence ID" value="NZ_FAOZ01000005.1"/>
</dbReference>
<evidence type="ECO:0000256" key="6">
    <source>
        <dbReference type="ARBA" id="ARBA00022801"/>
    </source>
</evidence>
<dbReference type="Gene3D" id="2.30.42.10">
    <property type="match status" value="1"/>
</dbReference>
<sequence>MAALGIAAFVLALFVSVVLHEAGHFVTARYFGMKASRFFVGFGPTLWSKQRGETEYGVKAIPAGGFVKIEGMTSLEEIDPADEPRAFYKAPARARLVVMSAGSFVHFVIAIVLIYGVLVTLGTKQTSETLIGETTCLPAAGQTECTGAGPAAAAGLLKGDRVVSFEGTSITTWEDFTRLVREHGPGPAELVVSRDGRQLTLRPDLGEVLRDRRTGGEGKDPVGALGVRPGQESVHYGVLGAVPETFKVIGSGFTGMYDTFTERLDDISRIFGDNRDESGFISVVGAARLGGDVVTADEDWSDRIGVFLFLVAAINLAIGIFNLLPLLPLDGGHIAVLGFEQARHGLRRLRGYRGPVQPVDFAKLLPATYATVVVLVGFSLIILSADIVNPIRINQ</sequence>
<evidence type="ECO:0000313" key="14">
    <source>
        <dbReference type="EMBL" id="CUU55661.1"/>
    </source>
</evidence>
<dbReference type="EMBL" id="FAOZ01000005">
    <property type="protein sequence ID" value="CUU55661.1"/>
    <property type="molecule type" value="Genomic_DNA"/>
</dbReference>
<keyword evidence="5 11" id="KW-0812">Transmembrane</keyword>
<evidence type="ECO:0000256" key="8">
    <source>
        <dbReference type="ARBA" id="ARBA00022989"/>
    </source>
</evidence>
<evidence type="ECO:0000256" key="4">
    <source>
        <dbReference type="ARBA" id="ARBA00022670"/>
    </source>
</evidence>
<keyword evidence="7" id="KW-0862">Zinc</keyword>
<keyword evidence="6" id="KW-0378">Hydrolase</keyword>
<evidence type="ECO:0000256" key="3">
    <source>
        <dbReference type="ARBA" id="ARBA00007931"/>
    </source>
</evidence>
<keyword evidence="4 14" id="KW-0645">Protease</keyword>
<evidence type="ECO:0000259" key="13">
    <source>
        <dbReference type="Pfam" id="PF17820"/>
    </source>
</evidence>
<dbReference type="InterPro" id="IPR041489">
    <property type="entry name" value="PDZ_6"/>
</dbReference>
<dbReference type="PANTHER" id="PTHR42837">
    <property type="entry name" value="REGULATOR OF SIGMA-E PROTEASE RSEP"/>
    <property type="match status" value="1"/>
</dbReference>
<feature type="transmembrane region" description="Helical" evidence="11">
    <location>
        <begin position="304"/>
        <end position="324"/>
    </location>
</feature>
<name>A0A0S4QJJ5_9ACTN</name>
<evidence type="ECO:0000256" key="5">
    <source>
        <dbReference type="ARBA" id="ARBA00022692"/>
    </source>
</evidence>
<dbReference type="GO" id="GO:0016020">
    <property type="term" value="C:membrane"/>
    <property type="evidence" value="ECO:0007669"/>
    <property type="project" value="UniProtKB-SubCell"/>
</dbReference>
<evidence type="ECO:0000256" key="10">
    <source>
        <dbReference type="ARBA" id="ARBA00023136"/>
    </source>
</evidence>
<dbReference type="Proteomes" id="UP000198802">
    <property type="component" value="Unassembled WGS sequence"/>
</dbReference>
<keyword evidence="8 11" id="KW-1133">Transmembrane helix</keyword>
<dbReference type="GO" id="GO:0006508">
    <property type="term" value="P:proteolysis"/>
    <property type="evidence" value="ECO:0007669"/>
    <property type="project" value="UniProtKB-KW"/>
</dbReference>
<evidence type="ECO:0000256" key="2">
    <source>
        <dbReference type="ARBA" id="ARBA00004141"/>
    </source>
</evidence>
<dbReference type="CDD" id="cd06163">
    <property type="entry name" value="S2P-M50_PDZ_RseP-like"/>
    <property type="match status" value="1"/>
</dbReference>
<evidence type="ECO:0000256" key="9">
    <source>
        <dbReference type="ARBA" id="ARBA00023049"/>
    </source>
</evidence>
<dbReference type="InterPro" id="IPR004387">
    <property type="entry name" value="Pept_M50_Zn"/>
</dbReference>
<protein>
    <submittedName>
        <fullName evidence="14">RIP metalloprotease RseP</fullName>
    </submittedName>
</protein>
<dbReference type="AlphaFoldDB" id="A0A0S4QJJ5"/>
<keyword evidence="15" id="KW-1185">Reference proteome</keyword>
<dbReference type="GO" id="GO:0004222">
    <property type="term" value="F:metalloendopeptidase activity"/>
    <property type="evidence" value="ECO:0007669"/>
    <property type="project" value="InterPro"/>
</dbReference>
<dbReference type="InterPro" id="IPR036034">
    <property type="entry name" value="PDZ_sf"/>
</dbReference>
<organism evidence="14 15">
    <name type="scientific">Parafrankia irregularis</name>
    <dbReference type="NCBI Taxonomy" id="795642"/>
    <lineage>
        <taxon>Bacteria</taxon>
        <taxon>Bacillati</taxon>
        <taxon>Actinomycetota</taxon>
        <taxon>Actinomycetes</taxon>
        <taxon>Frankiales</taxon>
        <taxon>Frankiaceae</taxon>
        <taxon>Parafrankia</taxon>
    </lineage>
</organism>
<evidence type="ECO:0000313" key="15">
    <source>
        <dbReference type="Proteomes" id="UP000198802"/>
    </source>
</evidence>
<reference evidence="15" key="1">
    <citation type="submission" date="2015-11" db="EMBL/GenBank/DDBJ databases">
        <authorList>
            <person name="Varghese N."/>
        </authorList>
    </citation>
    <scope>NUCLEOTIDE SEQUENCE [LARGE SCALE GENOMIC DNA]</scope>
    <source>
        <strain evidence="15">DSM 45899</strain>
    </source>
</reference>
<feature type="transmembrane region" description="Helical" evidence="11">
    <location>
        <begin position="367"/>
        <end position="388"/>
    </location>
</feature>
<dbReference type="SUPFAM" id="SSF50156">
    <property type="entry name" value="PDZ domain-like"/>
    <property type="match status" value="1"/>
</dbReference>
<evidence type="ECO:0000259" key="12">
    <source>
        <dbReference type="Pfam" id="PF02163"/>
    </source>
</evidence>
<keyword evidence="10 11" id="KW-0472">Membrane</keyword>